<name>A0AA40B810_9PEZI</name>
<evidence type="ECO:0000313" key="7">
    <source>
        <dbReference type="Proteomes" id="UP001172159"/>
    </source>
</evidence>
<feature type="compositionally biased region" description="Low complexity" evidence="4">
    <location>
        <begin position="212"/>
        <end position="223"/>
    </location>
</feature>
<dbReference type="AlphaFoldDB" id="A0AA40B810"/>
<evidence type="ECO:0000313" key="6">
    <source>
        <dbReference type="EMBL" id="KAK0729158.1"/>
    </source>
</evidence>
<sequence>MTRHLPPAGSALSFQKSPEHILSSRRASDPSHLFFFFLCTYINLTQLPPLYPQSINVDTGKFKKMNNFGVIEVAGTANKATPGWAYVPDTGPALPAALQPKNRKRAAAARNQPGLSLSDLTARQENKLRKDLEALNKDNHRDVNIPVPHKTGGGSRSQNKHTPNVRKILQSQKTFANHLDDYQALLALAESNPAAVVNHPLLFLNNKPLTTSASATPAKSASPAPAPPPPTTTAEKGGASKRSAAAAKRAAAKEKEEERKKARLAAAAKLPEPAPPPPPPLSEETPQEEDVEMVDISDPPPQQQQEEKELPTYPPDGTILPPYKKQPPVPHPGDNDPLLVYLEARATFGGEEGTKYPTRVFCEMCGYWGRVKCIKCGVRVCALDCLEAHREECVTRYGL</sequence>
<feature type="domain" description="HIT-type" evidence="5">
    <location>
        <begin position="359"/>
        <end position="386"/>
    </location>
</feature>
<keyword evidence="1" id="KW-0479">Metal-binding</keyword>
<comment type="caution">
    <text evidence="6">The sequence shown here is derived from an EMBL/GenBank/DDBJ whole genome shotgun (WGS) entry which is preliminary data.</text>
</comment>
<feature type="compositionally biased region" description="Low complexity" evidence="4">
    <location>
        <begin position="232"/>
        <end position="249"/>
    </location>
</feature>
<dbReference type="InterPro" id="IPR039723">
    <property type="entry name" value="Vps71/ZNHIT1"/>
</dbReference>
<dbReference type="InterPro" id="IPR007529">
    <property type="entry name" value="Znf_HIT"/>
</dbReference>
<feature type="region of interest" description="Disordered" evidence="4">
    <location>
        <begin position="212"/>
        <end position="321"/>
    </location>
</feature>
<protein>
    <recommendedName>
        <fullName evidence="5">HIT-type domain-containing protein</fullName>
    </recommendedName>
</protein>
<keyword evidence="2" id="KW-0863">Zinc-finger</keyword>
<dbReference type="GO" id="GO:0006338">
    <property type="term" value="P:chromatin remodeling"/>
    <property type="evidence" value="ECO:0007669"/>
    <property type="project" value="InterPro"/>
</dbReference>
<dbReference type="CDD" id="cd21437">
    <property type="entry name" value="zf-HIT_ZNHIT1_like"/>
    <property type="match status" value="1"/>
</dbReference>
<feature type="compositionally biased region" description="Acidic residues" evidence="4">
    <location>
        <begin position="285"/>
        <end position="295"/>
    </location>
</feature>
<keyword evidence="7" id="KW-1185">Reference proteome</keyword>
<feature type="compositionally biased region" description="Pro residues" evidence="4">
    <location>
        <begin position="272"/>
        <end position="281"/>
    </location>
</feature>
<proteinExistence type="predicted"/>
<reference evidence="6" key="1">
    <citation type="submission" date="2023-06" db="EMBL/GenBank/DDBJ databases">
        <title>Genome-scale phylogeny and comparative genomics of the fungal order Sordariales.</title>
        <authorList>
            <consortium name="Lawrence Berkeley National Laboratory"/>
            <person name="Hensen N."/>
            <person name="Bonometti L."/>
            <person name="Westerberg I."/>
            <person name="Brannstrom I.O."/>
            <person name="Guillou S."/>
            <person name="Cros-Aarteil S."/>
            <person name="Calhoun S."/>
            <person name="Haridas S."/>
            <person name="Kuo A."/>
            <person name="Mondo S."/>
            <person name="Pangilinan J."/>
            <person name="Riley R."/>
            <person name="Labutti K."/>
            <person name="Andreopoulos B."/>
            <person name="Lipzen A."/>
            <person name="Chen C."/>
            <person name="Yanf M."/>
            <person name="Daum C."/>
            <person name="Ng V."/>
            <person name="Clum A."/>
            <person name="Steindorff A."/>
            <person name="Ohm R."/>
            <person name="Martin F."/>
            <person name="Silar P."/>
            <person name="Natvig D."/>
            <person name="Lalanne C."/>
            <person name="Gautier V."/>
            <person name="Ament-Velasquez S.L."/>
            <person name="Kruys A."/>
            <person name="Hutchinson M.I."/>
            <person name="Powell A.J."/>
            <person name="Barry K."/>
            <person name="Miller A.N."/>
            <person name="Grigoriev I.V."/>
            <person name="Debuchy R."/>
            <person name="Gladieux P."/>
            <person name="Thoren M.H."/>
            <person name="Johannesson H."/>
        </authorList>
    </citation>
    <scope>NUCLEOTIDE SEQUENCE</scope>
    <source>
        <strain evidence="6">CBS 540.89</strain>
    </source>
</reference>
<keyword evidence="3" id="KW-0862">Zinc</keyword>
<accession>A0AA40B810</accession>
<evidence type="ECO:0000256" key="3">
    <source>
        <dbReference type="ARBA" id="ARBA00022833"/>
    </source>
</evidence>
<dbReference type="Pfam" id="PF04438">
    <property type="entry name" value="zf-HIT"/>
    <property type="match status" value="1"/>
</dbReference>
<dbReference type="GO" id="GO:0008270">
    <property type="term" value="F:zinc ion binding"/>
    <property type="evidence" value="ECO:0007669"/>
    <property type="project" value="UniProtKB-KW"/>
</dbReference>
<dbReference type="GO" id="GO:0005634">
    <property type="term" value="C:nucleus"/>
    <property type="evidence" value="ECO:0007669"/>
    <property type="project" value="UniProtKB-ARBA"/>
</dbReference>
<feature type="compositionally biased region" description="Basic and acidic residues" evidence="4">
    <location>
        <begin position="251"/>
        <end position="260"/>
    </location>
</feature>
<gene>
    <name evidence="6" type="ORF">B0T21DRAFT_370462</name>
</gene>
<evidence type="ECO:0000259" key="5">
    <source>
        <dbReference type="Pfam" id="PF04438"/>
    </source>
</evidence>
<dbReference type="EMBL" id="JAUKTV010000009">
    <property type="protein sequence ID" value="KAK0729158.1"/>
    <property type="molecule type" value="Genomic_DNA"/>
</dbReference>
<evidence type="ECO:0000256" key="1">
    <source>
        <dbReference type="ARBA" id="ARBA00022723"/>
    </source>
</evidence>
<evidence type="ECO:0000256" key="4">
    <source>
        <dbReference type="SAM" id="MobiDB-lite"/>
    </source>
</evidence>
<evidence type="ECO:0000256" key="2">
    <source>
        <dbReference type="ARBA" id="ARBA00022771"/>
    </source>
</evidence>
<feature type="non-terminal residue" evidence="6">
    <location>
        <position position="1"/>
    </location>
</feature>
<organism evidence="6 7">
    <name type="scientific">Apiosordaria backusii</name>
    <dbReference type="NCBI Taxonomy" id="314023"/>
    <lineage>
        <taxon>Eukaryota</taxon>
        <taxon>Fungi</taxon>
        <taxon>Dikarya</taxon>
        <taxon>Ascomycota</taxon>
        <taxon>Pezizomycotina</taxon>
        <taxon>Sordariomycetes</taxon>
        <taxon>Sordariomycetidae</taxon>
        <taxon>Sordariales</taxon>
        <taxon>Lasiosphaeriaceae</taxon>
        <taxon>Apiosordaria</taxon>
    </lineage>
</organism>
<dbReference type="PANTHER" id="PTHR13093">
    <property type="entry name" value="ZINC FINGER HIT DOMAIN CONTAINING PROTEIN 1"/>
    <property type="match status" value="1"/>
</dbReference>
<dbReference type="Proteomes" id="UP001172159">
    <property type="component" value="Unassembled WGS sequence"/>
</dbReference>
<feature type="region of interest" description="Disordered" evidence="4">
    <location>
        <begin position="135"/>
        <end position="162"/>
    </location>
</feature>